<sequence length="380" mass="43042">MSNYNGGYFAGFDGGDLYGGMDVNGGGMHEEGGGMSYFGGADEVIQNVQDTVKKVSNSLGPWVWWLIKIVAVVVVLFVLLHLFMFFLSGDYKFYSDSSLAAMAEKIQTGAHTRDDAYLLTREHYFSTRAYNRDMQRAKYKFAKFAKTDARSHPDRYLDSYRYDMAEFHYIMADNALVRSSQHLQKITELVNALLAVDAAMKITPDKANYYSKPSPMEEKMRCSAGDVISSVESFASPSEAGRLLSNAQFFSYSDANTEARNLAMISENYTQPTRNRRFSHRKETLTDDNSNSVRSWGDYIRHQGIDESVRNSHAEYIGNNPTNVPRNAALTVMDGVVETVPQLGFRRHNYEVEIDPSSRSVPSEYKDQVQVAERRIMKFM</sequence>
<accession>A0A6C0BBZ9</accession>
<keyword evidence="1" id="KW-1133">Transmembrane helix</keyword>
<keyword evidence="1" id="KW-0812">Transmembrane</keyword>
<keyword evidence="1" id="KW-0472">Membrane</keyword>
<dbReference type="AlphaFoldDB" id="A0A6C0BBZ9"/>
<evidence type="ECO:0000256" key="1">
    <source>
        <dbReference type="SAM" id="Phobius"/>
    </source>
</evidence>
<dbReference type="EMBL" id="MN739115">
    <property type="protein sequence ID" value="QHS89636.1"/>
    <property type="molecule type" value="Genomic_DNA"/>
</dbReference>
<name>A0A6C0BBZ9_9ZZZZ</name>
<feature type="transmembrane region" description="Helical" evidence="1">
    <location>
        <begin position="62"/>
        <end position="87"/>
    </location>
</feature>
<organism evidence="2">
    <name type="scientific">viral metagenome</name>
    <dbReference type="NCBI Taxonomy" id="1070528"/>
    <lineage>
        <taxon>unclassified sequences</taxon>
        <taxon>metagenomes</taxon>
        <taxon>organismal metagenomes</taxon>
    </lineage>
</organism>
<evidence type="ECO:0000313" key="2">
    <source>
        <dbReference type="EMBL" id="QHS89636.1"/>
    </source>
</evidence>
<protein>
    <submittedName>
        <fullName evidence="2">Uncharacterized protein</fullName>
    </submittedName>
</protein>
<proteinExistence type="predicted"/>
<reference evidence="2" key="1">
    <citation type="journal article" date="2020" name="Nature">
        <title>Giant virus diversity and host interactions through global metagenomics.</title>
        <authorList>
            <person name="Schulz F."/>
            <person name="Roux S."/>
            <person name="Paez-Espino D."/>
            <person name="Jungbluth S."/>
            <person name="Walsh D.A."/>
            <person name="Denef V.J."/>
            <person name="McMahon K.D."/>
            <person name="Konstantinidis K.T."/>
            <person name="Eloe-Fadrosh E.A."/>
            <person name="Kyrpides N.C."/>
            <person name="Woyke T."/>
        </authorList>
    </citation>
    <scope>NUCLEOTIDE SEQUENCE</scope>
    <source>
        <strain evidence="2">GVMAG-M-3300010160-26</strain>
    </source>
</reference>